<gene>
    <name evidence="15" type="ORF">EYR15_02210</name>
</gene>
<evidence type="ECO:0000259" key="14">
    <source>
        <dbReference type="Pfam" id="PF14821"/>
    </source>
</evidence>
<evidence type="ECO:0000256" key="7">
    <source>
        <dbReference type="ARBA" id="ARBA00022697"/>
    </source>
</evidence>
<dbReference type="InterPro" id="IPR000634">
    <property type="entry name" value="Ser/Thr_deHydtase_PyrdxlP-BS"/>
</dbReference>
<evidence type="ECO:0000256" key="6">
    <source>
        <dbReference type="ARBA" id="ARBA00022605"/>
    </source>
</evidence>
<dbReference type="GO" id="GO:0030170">
    <property type="term" value="F:pyridoxal phosphate binding"/>
    <property type="evidence" value="ECO:0007669"/>
    <property type="project" value="InterPro"/>
</dbReference>
<dbReference type="InterPro" id="IPR029144">
    <property type="entry name" value="Thr_synth_N"/>
</dbReference>
<evidence type="ECO:0000256" key="12">
    <source>
        <dbReference type="PIRSR" id="PIRSR604450-51"/>
    </source>
</evidence>
<comment type="caution">
    <text evidence="15">The sequence shown here is derived from an EMBL/GenBank/DDBJ whole genome shotgun (WGS) entry which is preliminary data.</text>
</comment>
<feature type="domain" description="Tryptophan synthase beta chain-like PALP" evidence="13">
    <location>
        <begin position="100"/>
        <end position="331"/>
    </location>
</feature>
<keyword evidence="9 15" id="KW-0456">Lyase</keyword>
<evidence type="ECO:0000256" key="3">
    <source>
        <dbReference type="ARBA" id="ARBA00005517"/>
    </source>
</evidence>
<evidence type="ECO:0000256" key="9">
    <source>
        <dbReference type="ARBA" id="ARBA00023239"/>
    </source>
</evidence>
<dbReference type="SUPFAM" id="SSF53686">
    <property type="entry name" value="Tryptophan synthase beta subunit-like PLP-dependent enzymes"/>
    <property type="match status" value="1"/>
</dbReference>
<keyword evidence="8 12" id="KW-0663">Pyridoxal phosphate</keyword>
<evidence type="ECO:0000256" key="10">
    <source>
        <dbReference type="ARBA" id="ARBA00049144"/>
    </source>
</evidence>
<evidence type="ECO:0000256" key="1">
    <source>
        <dbReference type="ARBA" id="ARBA00001933"/>
    </source>
</evidence>
<reference evidence="15 16" key="1">
    <citation type="submission" date="2019-02" db="EMBL/GenBank/DDBJ databases">
        <title>Hansschlegelia quercus sp. nov., a novel methylotrophic bacterium from buds of oak (Quercus robur L.).</title>
        <authorList>
            <person name="Agafonova N.V."/>
            <person name="Kaparullina E.N."/>
            <person name="Grouzdev D.S."/>
            <person name="Doronina N.V."/>
        </authorList>
    </citation>
    <scope>NUCLEOTIDE SEQUENCE [LARGE SCALE GENOMIC DNA]</scope>
    <source>
        <strain evidence="15 16">Dub</strain>
    </source>
</reference>
<dbReference type="EC" id="4.2.3.1" evidence="4 11"/>
<dbReference type="InterPro" id="IPR001926">
    <property type="entry name" value="TrpB-like_PALP"/>
</dbReference>
<dbReference type="InterPro" id="IPR051166">
    <property type="entry name" value="Threonine_Synthase"/>
</dbReference>
<dbReference type="NCBIfam" id="TIGR00260">
    <property type="entry name" value="thrC"/>
    <property type="match status" value="1"/>
</dbReference>
<keyword evidence="16" id="KW-1185">Reference proteome</keyword>
<dbReference type="Pfam" id="PF00291">
    <property type="entry name" value="PALP"/>
    <property type="match status" value="1"/>
</dbReference>
<evidence type="ECO:0000256" key="5">
    <source>
        <dbReference type="ARBA" id="ARBA00018679"/>
    </source>
</evidence>
<evidence type="ECO:0000259" key="13">
    <source>
        <dbReference type="Pfam" id="PF00291"/>
    </source>
</evidence>
<feature type="domain" description="Threonine synthase N-terminal" evidence="14">
    <location>
        <begin position="5"/>
        <end position="82"/>
    </location>
</feature>
<proteinExistence type="inferred from homology"/>
<accession>A0A4Q9GKZ8</accession>
<evidence type="ECO:0000256" key="2">
    <source>
        <dbReference type="ARBA" id="ARBA00004979"/>
    </source>
</evidence>
<dbReference type="GO" id="GO:0004795">
    <property type="term" value="F:threonine synthase activity"/>
    <property type="evidence" value="ECO:0007669"/>
    <property type="project" value="UniProtKB-UniRule"/>
</dbReference>
<dbReference type="Pfam" id="PF24857">
    <property type="entry name" value="THR4_C"/>
    <property type="match status" value="1"/>
</dbReference>
<dbReference type="UniPathway" id="UPA00050">
    <property type="reaction ID" value="UER00065"/>
</dbReference>
<evidence type="ECO:0000256" key="11">
    <source>
        <dbReference type="NCBIfam" id="TIGR00260"/>
    </source>
</evidence>
<dbReference type="InterPro" id="IPR036052">
    <property type="entry name" value="TrpB-like_PALP_sf"/>
</dbReference>
<dbReference type="InterPro" id="IPR004450">
    <property type="entry name" value="Thr_synthase-like"/>
</dbReference>
<evidence type="ECO:0000313" key="16">
    <source>
        <dbReference type="Proteomes" id="UP000291613"/>
    </source>
</evidence>
<comment type="pathway">
    <text evidence="2">Amino-acid biosynthesis; L-threonine biosynthesis; L-threonine from L-aspartate: step 5/5.</text>
</comment>
<keyword evidence="7" id="KW-0791">Threonine biosynthesis</keyword>
<dbReference type="GO" id="GO:0009088">
    <property type="term" value="P:threonine biosynthetic process"/>
    <property type="evidence" value="ECO:0007669"/>
    <property type="project" value="UniProtKB-UniRule"/>
</dbReference>
<dbReference type="PANTHER" id="PTHR42690">
    <property type="entry name" value="THREONINE SYNTHASE FAMILY MEMBER"/>
    <property type="match status" value="1"/>
</dbReference>
<keyword evidence="6" id="KW-0028">Amino-acid biosynthesis</keyword>
<protein>
    <recommendedName>
        <fullName evidence="5 11">Threonine synthase</fullName>
        <ecNumber evidence="4 11">4.2.3.1</ecNumber>
    </recommendedName>
</protein>
<organism evidence="15 16">
    <name type="scientific">Hansschlegelia quercus</name>
    <dbReference type="NCBI Taxonomy" id="2528245"/>
    <lineage>
        <taxon>Bacteria</taxon>
        <taxon>Pseudomonadati</taxon>
        <taxon>Pseudomonadota</taxon>
        <taxon>Alphaproteobacteria</taxon>
        <taxon>Hyphomicrobiales</taxon>
        <taxon>Methylopilaceae</taxon>
        <taxon>Hansschlegelia</taxon>
    </lineage>
</organism>
<dbReference type="RefSeq" id="WP_131001235.1">
    <property type="nucleotide sequence ID" value="NZ_JBHSZR010000002.1"/>
</dbReference>
<name>A0A4Q9GKZ8_9HYPH</name>
<dbReference type="InterPro" id="IPR037158">
    <property type="entry name" value="Thr_synth_N_sf"/>
</dbReference>
<comment type="catalytic activity">
    <reaction evidence="10">
        <text>O-phospho-L-homoserine + H2O = L-threonine + phosphate</text>
        <dbReference type="Rhea" id="RHEA:10840"/>
        <dbReference type="ChEBI" id="CHEBI:15377"/>
        <dbReference type="ChEBI" id="CHEBI:43474"/>
        <dbReference type="ChEBI" id="CHEBI:57590"/>
        <dbReference type="ChEBI" id="CHEBI:57926"/>
        <dbReference type="EC" id="4.2.3.1"/>
    </reaction>
</comment>
<evidence type="ECO:0000256" key="4">
    <source>
        <dbReference type="ARBA" id="ARBA00013028"/>
    </source>
</evidence>
<comment type="cofactor">
    <cofactor evidence="1 12">
        <name>pyridoxal 5'-phosphate</name>
        <dbReference type="ChEBI" id="CHEBI:597326"/>
    </cofactor>
</comment>
<dbReference type="CDD" id="cd01560">
    <property type="entry name" value="Thr-synth_2"/>
    <property type="match status" value="1"/>
</dbReference>
<evidence type="ECO:0000313" key="15">
    <source>
        <dbReference type="EMBL" id="TBN54983.1"/>
    </source>
</evidence>
<evidence type="ECO:0000256" key="8">
    <source>
        <dbReference type="ARBA" id="ARBA00022898"/>
    </source>
</evidence>
<feature type="modified residue" description="N6-(pyridoxal phosphate)lysine" evidence="12">
    <location>
        <position position="114"/>
    </location>
</feature>
<dbReference type="Proteomes" id="UP000291613">
    <property type="component" value="Unassembled WGS sequence"/>
</dbReference>
<comment type="similarity">
    <text evidence="3">Belongs to the threonine synthase family.</text>
</comment>
<dbReference type="PANTHER" id="PTHR42690:SF1">
    <property type="entry name" value="THREONINE SYNTHASE-LIKE 2"/>
    <property type="match status" value="1"/>
</dbReference>
<dbReference type="Gene3D" id="3.40.50.1100">
    <property type="match status" value="2"/>
</dbReference>
<dbReference type="AlphaFoldDB" id="A0A4Q9GKZ8"/>
<dbReference type="PROSITE" id="PS00165">
    <property type="entry name" value="DEHYDRATASE_SER_THR"/>
    <property type="match status" value="1"/>
</dbReference>
<dbReference type="OrthoDB" id="9763107at2"/>
<sequence>MSAAYVSTRGEAPKLGFTDAMLAGLARDGGLYVPEVWPTFSFAEMSDFAGRSYADIAEAVIAPYAGDSISREDLRAMIDEAYETFRHPAVTPLVQTGPNRFILELSHGPTLAFKDVAMQLLARMMDHALAERGQRTTIVGATSGDTGGAAIDAFRGRDRADVFILMPWGKVSEVQRRQMTTATEDNVHAIAIDGSFDDAQALVKAMFNDHAFRDRLALGGVNSINWARVLAQVVYYFVAAVALGAPRRTIDFVVPTGNFGDVFAGYVAKRMGLTIGKLVIATNINDILARTLETGRYEVRGVQPTTSPSMDIQVSSNFERLIFDACGRDSGIVRGAMGSLAQSGSFELNRRTLGAIRREFLAGRADEAEVADTIDRVRRETGYLIDPHTAVAYAVADSVELDPATPTVVLSTAHPGKFPDAVEAASSVRPDLPPHLSELLELPEKLVRLPNDLVAVQAFIEANARIVRGEAA</sequence>
<dbReference type="Gene3D" id="3.90.1380.10">
    <property type="entry name" value="Threonine synthase, N-terminal domain"/>
    <property type="match status" value="1"/>
</dbReference>
<dbReference type="Pfam" id="PF14821">
    <property type="entry name" value="Thr_synth_N"/>
    <property type="match status" value="1"/>
</dbReference>
<dbReference type="EMBL" id="SIUB01000001">
    <property type="protein sequence ID" value="TBN54983.1"/>
    <property type="molecule type" value="Genomic_DNA"/>
</dbReference>